<gene>
    <name evidence="1" type="ORF">G7B40_039895</name>
</gene>
<evidence type="ECO:0000313" key="1">
    <source>
        <dbReference type="EMBL" id="MDR9900654.1"/>
    </source>
</evidence>
<reference evidence="2" key="1">
    <citation type="journal article" date="2021" name="Science">
        <title>Hunting the eagle killer: A cyanobacterial neurotoxin causes vacuolar myelinopathy.</title>
        <authorList>
            <person name="Breinlinger S."/>
            <person name="Phillips T.J."/>
            <person name="Haram B.N."/>
            <person name="Mares J."/>
            <person name="Martinez Yerena J.A."/>
            <person name="Hrouzek P."/>
            <person name="Sobotka R."/>
            <person name="Henderson W.M."/>
            <person name="Schmieder P."/>
            <person name="Williams S.M."/>
            <person name="Lauderdale J.D."/>
            <person name="Wilde H.D."/>
            <person name="Gerrin W."/>
            <person name="Kust A."/>
            <person name="Washington J.W."/>
            <person name="Wagner C."/>
            <person name="Geier B."/>
            <person name="Liebeke M."/>
            <person name="Enke H."/>
            <person name="Niedermeyer T.H.J."/>
            <person name="Wilde S.B."/>
        </authorList>
    </citation>
    <scope>NUCLEOTIDE SEQUENCE [LARGE SCALE GENOMIC DNA]</scope>
    <source>
        <strain evidence="2">Thurmond2011</strain>
    </source>
</reference>
<proteinExistence type="predicted"/>
<keyword evidence="2" id="KW-1185">Reference proteome</keyword>
<sequence>MGTWALPQTLEQAKQLVLLLAQPLPAINAISCLYSLLGDDDLFDEIETARTNLGEQADIRPLVRSYLFRFLKERERAFKPWDEDAYQLLTNICKSPALFTMIDGQNKTTERKNP</sequence>
<dbReference type="AlphaFoldDB" id="A0AAP5IH11"/>
<comment type="caution">
    <text evidence="1">The sequence shown here is derived from an EMBL/GenBank/DDBJ whole genome shotgun (WGS) entry which is preliminary data.</text>
</comment>
<accession>A0AAP5IH11</accession>
<evidence type="ECO:0000313" key="2">
    <source>
        <dbReference type="Proteomes" id="UP000667802"/>
    </source>
</evidence>
<dbReference type="EMBL" id="JAALHA020000037">
    <property type="protein sequence ID" value="MDR9900654.1"/>
    <property type="molecule type" value="Genomic_DNA"/>
</dbReference>
<organism evidence="1 2">
    <name type="scientific">Aetokthonos hydrillicola Thurmond2011</name>
    <dbReference type="NCBI Taxonomy" id="2712845"/>
    <lineage>
        <taxon>Bacteria</taxon>
        <taxon>Bacillati</taxon>
        <taxon>Cyanobacteriota</taxon>
        <taxon>Cyanophyceae</taxon>
        <taxon>Nostocales</taxon>
        <taxon>Hapalosiphonaceae</taxon>
        <taxon>Aetokthonos</taxon>
    </lineage>
</organism>
<name>A0AAP5IH11_9CYAN</name>
<dbReference type="RefSeq" id="WP_208341762.1">
    <property type="nucleotide sequence ID" value="NZ_CAWQFN010000023.1"/>
</dbReference>
<protein>
    <submittedName>
        <fullName evidence="1">Uncharacterized protein</fullName>
    </submittedName>
</protein>
<dbReference type="Proteomes" id="UP000667802">
    <property type="component" value="Unassembled WGS sequence"/>
</dbReference>